<dbReference type="EC" id="3.1.4.17" evidence="3"/>
<dbReference type="GO" id="GO:0004114">
    <property type="term" value="F:3',5'-cyclic-nucleotide phosphodiesterase activity"/>
    <property type="evidence" value="ECO:0007669"/>
    <property type="project" value="UniProtKB-EC"/>
</dbReference>
<evidence type="ECO:0000313" key="3">
    <source>
        <dbReference type="EMBL" id="TWT39050.1"/>
    </source>
</evidence>
<keyword evidence="3" id="KW-0378">Hydrolase</keyword>
<dbReference type="InterPro" id="IPR029052">
    <property type="entry name" value="Metallo-depent_PP-like"/>
</dbReference>
<feature type="chain" id="PRO_5022673056" evidence="1">
    <location>
        <begin position="33"/>
        <end position="296"/>
    </location>
</feature>
<accession>A0A5C5VM41</accession>
<proteinExistence type="predicted"/>
<feature type="signal peptide" evidence="1">
    <location>
        <begin position="1"/>
        <end position="32"/>
    </location>
</feature>
<dbReference type="OrthoDB" id="211986at2"/>
<dbReference type="PROSITE" id="PS51318">
    <property type="entry name" value="TAT"/>
    <property type="match status" value="1"/>
</dbReference>
<dbReference type="RefSeq" id="WP_146429253.1">
    <property type="nucleotide sequence ID" value="NZ_SJPF01000001.1"/>
</dbReference>
<dbReference type="InterPro" id="IPR006311">
    <property type="entry name" value="TAT_signal"/>
</dbReference>
<dbReference type="SUPFAM" id="SSF56300">
    <property type="entry name" value="Metallo-dependent phosphatases"/>
    <property type="match status" value="1"/>
</dbReference>
<reference evidence="3 4" key="1">
    <citation type="submission" date="2019-02" db="EMBL/GenBank/DDBJ databases">
        <title>Deep-cultivation of Planctomycetes and their phenomic and genomic characterization uncovers novel biology.</title>
        <authorList>
            <person name="Wiegand S."/>
            <person name="Jogler M."/>
            <person name="Boedeker C."/>
            <person name="Pinto D."/>
            <person name="Vollmers J."/>
            <person name="Rivas-Marin E."/>
            <person name="Kohn T."/>
            <person name="Peeters S.H."/>
            <person name="Heuer A."/>
            <person name="Rast P."/>
            <person name="Oberbeckmann S."/>
            <person name="Bunk B."/>
            <person name="Jeske O."/>
            <person name="Meyerdierks A."/>
            <person name="Storesund J.E."/>
            <person name="Kallscheuer N."/>
            <person name="Luecker S."/>
            <person name="Lage O.M."/>
            <person name="Pohl T."/>
            <person name="Merkel B.J."/>
            <person name="Hornburger P."/>
            <person name="Mueller R.-W."/>
            <person name="Bruemmer F."/>
            <person name="Labrenz M."/>
            <person name="Spormann A.M."/>
            <person name="Op Den Camp H."/>
            <person name="Overmann J."/>
            <person name="Amann R."/>
            <person name="Jetten M.S.M."/>
            <person name="Mascher T."/>
            <person name="Medema M.H."/>
            <person name="Devos D.P."/>
            <person name="Kaster A.-K."/>
            <person name="Ovreas L."/>
            <person name="Rohde M."/>
            <person name="Galperin M.Y."/>
            <person name="Jogler C."/>
        </authorList>
    </citation>
    <scope>NUCLEOTIDE SEQUENCE [LARGE SCALE GENOMIC DNA]</scope>
    <source>
        <strain evidence="3 4">Enr8</strain>
    </source>
</reference>
<dbReference type="Gene3D" id="3.60.21.10">
    <property type="match status" value="2"/>
</dbReference>
<protein>
    <submittedName>
        <fullName evidence="3">3',5'-cyclic adenosine monophosphate phosphodiesterase CpdA</fullName>
        <ecNumber evidence="3">3.1.4.17</ecNumber>
    </submittedName>
</protein>
<feature type="domain" description="Calcineurin-like phosphoesterase" evidence="2">
    <location>
        <begin position="39"/>
        <end position="240"/>
    </location>
</feature>
<evidence type="ECO:0000313" key="4">
    <source>
        <dbReference type="Proteomes" id="UP000318878"/>
    </source>
</evidence>
<dbReference type="AlphaFoldDB" id="A0A5C5VM41"/>
<dbReference type="PANTHER" id="PTHR16509">
    <property type="match status" value="1"/>
</dbReference>
<sequence length="296" mass="33030" precursor="true">MPTHQPIRLDRRAFLQGSSLLLTAAGSSLTFAADAQADLRIALITDLHHADKPAAGTRYYRETLGKLREASDKFAGTPPDMVVELGDLIDAAGDVETELRYLSTINEPFQKISDDRHYVLGNHCVDTLTKSEFLGAVGQQQSYYSFDRGDWHLVVLDACFTSADQPYQRKNFVWTDANIPKKELTWLADDLAANDKPTIIFAHQRLDNAGNHMVRNAAEVRTILELSKNVQAVFQGHSHKNDYQQIKGIHYCTLVAMVEGTGADSNGYSVLKLLADGSLHLQGFRKQAEYSWSRYA</sequence>
<dbReference type="PANTHER" id="PTHR16509:SF1">
    <property type="entry name" value="MANGANESE-DEPENDENT ADP-RIBOSE_CDP-ALCOHOL DIPHOSPHATASE"/>
    <property type="match status" value="1"/>
</dbReference>
<keyword evidence="4" id="KW-1185">Reference proteome</keyword>
<organism evidence="3 4">
    <name type="scientific">Blastopirellula retiformator</name>
    <dbReference type="NCBI Taxonomy" id="2527970"/>
    <lineage>
        <taxon>Bacteria</taxon>
        <taxon>Pseudomonadati</taxon>
        <taxon>Planctomycetota</taxon>
        <taxon>Planctomycetia</taxon>
        <taxon>Pirellulales</taxon>
        <taxon>Pirellulaceae</taxon>
        <taxon>Blastopirellula</taxon>
    </lineage>
</organism>
<evidence type="ECO:0000259" key="2">
    <source>
        <dbReference type="Pfam" id="PF00149"/>
    </source>
</evidence>
<name>A0A5C5VM41_9BACT</name>
<keyword evidence="1" id="KW-0732">Signal</keyword>
<dbReference type="Proteomes" id="UP000318878">
    <property type="component" value="Unassembled WGS sequence"/>
</dbReference>
<dbReference type="EMBL" id="SJPF01000001">
    <property type="protein sequence ID" value="TWT39050.1"/>
    <property type="molecule type" value="Genomic_DNA"/>
</dbReference>
<dbReference type="Pfam" id="PF00149">
    <property type="entry name" value="Metallophos"/>
    <property type="match status" value="1"/>
</dbReference>
<evidence type="ECO:0000256" key="1">
    <source>
        <dbReference type="SAM" id="SignalP"/>
    </source>
</evidence>
<gene>
    <name evidence="3" type="primary">cpdA_1</name>
    <name evidence="3" type="ORF">Enr8_07450</name>
</gene>
<comment type="caution">
    <text evidence="3">The sequence shown here is derived from an EMBL/GenBank/DDBJ whole genome shotgun (WGS) entry which is preliminary data.</text>
</comment>
<dbReference type="InterPro" id="IPR004843">
    <property type="entry name" value="Calcineurin-like_PHP"/>
</dbReference>